<feature type="signal peptide" evidence="1">
    <location>
        <begin position="1"/>
        <end position="21"/>
    </location>
</feature>
<dbReference type="AlphaFoldDB" id="A0A7H0GL74"/>
<proteinExistence type="predicted"/>
<feature type="chain" id="PRO_5028854524" description="OmpA family protein" evidence="1">
    <location>
        <begin position="22"/>
        <end position="141"/>
    </location>
</feature>
<reference evidence="2 3" key="1">
    <citation type="submission" date="2020-08" db="EMBL/GenBank/DDBJ databases">
        <title>Genome sequence of Diaphorobacter aerolatus KACC 16536T.</title>
        <authorList>
            <person name="Hyun D.-W."/>
            <person name="Bae J.-W."/>
        </authorList>
    </citation>
    <scope>NUCLEOTIDE SEQUENCE [LARGE SCALE GENOMIC DNA]</scope>
    <source>
        <strain evidence="2 3">KACC 16536</strain>
    </source>
</reference>
<protein>
    <recommendedName>
        <fullName evidence="4">OmpA family protein</fullName>
    </recommendedName>
</protein>
<dbReference type="Proteomes" id="UP000516028">
    <property type="component" value="Chromosome"/>
</dbReference>
<evidence type="ECO:0008006" key="4">
    <source>
        <dbReference type="Google" id="ProtNLM"/>
    </source>
</evidence>
<evidence type="ECO:0000313" key="3">
    <source>
        <dbReference type="Proteomes" id="UP000516028"/>
    </source>
</evidence>
<evidence type="ECO:0000313" key="2">
    <source>
        <dbReference type="EMBL" id="QNP49040.1"/>
    </source>
</evidence>
<keyword evidence="3" id="KW-1185">Reference proteome</keyword>
<organism evidence="2 3">
    <name type="scientific">Diaphorobacter aerolatus</name>
    <dbReference type="NCBI Taxonomy" id="1288495"/>
    <lineage>
        <taxon>Bacteria</taxon>
        <taxon>Pseudomonadati</taxon>
        <taxon>Pseudomonadota</taxon>
        <taxon>Betaproteobacteria</taxon>
        <taxon>Burkholderiales</taxon>
        <taxon>Comamonadaceae</taxon>
        <taxon>Diaphorobacter</taxon>
    </lineage>
</organism>
<accession>A0A7H0GL74</accession>
<dbReference type="EMBL" id="CP060783">
    <property type="protein sequence ID" value="QNP49040.1"/>
    <property type="molecule type" value="Genomic_DNA"/>
</dbReference>
<dbReference type="RefSeq" id="WP_187724632.1">
    <property type="nucleotide sequence ID" value="NZ_CP060783.1"/>
</dbReference>
<gene>
    <name evidence="2" type="ORF">H9K75_02450</name>
</gene>
<keyword evidence="1" id="KW-0732">Signal</keyword>
<dbReference type="KEGG" id="daer:H9K75_02450"/>
<evidence type="ECO:0000256" key="1">
    <source>
        <dbReference type="SAM" id="SignalP"/>
    </source>
</evidence>
<name>A0A7H0GL74_9BURK</name>
<sequence>MPRVGAFVLAVSLCLSIPVSACSLGRLQHDVDFEPLSTALGVDEAKALAEWFIDWRDGLGVEYAIVVAKSVRGEPRSLDLATLRMRGIARILDALNTDNVKITYADSFMSSGIRHGLGTVTIAVQPGCAKTDTCCPQPPAK</sequence>